<sequence length="639" mass="73123">MHINLILNINAYFFEDQFSLTIIDSSEDPTISALKCIGGNDFRPLSIFDDVLQIDLGDETDTSSVSSYPTTSGMFVKSGYDDALGILRIIGGHNPRSKVLLYVTDGNETDSMDLLKTAYEDLKMLNLAVLMINLEKDEDDVTIRGLVRIIFFNPFSGDKEIREPEYLRLTLTPFNLDGKFKVITKFIHERVSNLHQFPLRVNIFDFPMISKREADESDETMYYSYSDGETIRIIGEKLNFNIIYEDSSDGIQYGFQNDEGNFTGSLGALEYDQVDLLGNPRLIADYNTTKSLFLQPITMMRLSFIIKKRPTYKLLSVFIYSGYDKISMILGISVSVSLPFVYVFINKNEVKIINRNVSKKKRLTSSSFIKSSLYIIALVHGISMSHSKGNASRIVVGITLLYTLIVSSLYQSAQTKNLNTNKVYGKITTIDGLITENFEIGMPPDITTIFRNKNSKNKVTTLIENSGLSFEDIKLSHEYFAEQLMNNAKFAYLWSDLYVDNYLNQFYDPNTGENLLENIPEIAYEFYISLMAPKNSPFIEKFNEILLQYVETGIVDYHSNRALADNDMIWIQRVLKGEIPENAAQAIKMSELMPLFEIYIYLVIASSIVFVLEILWQPRKFLKILRKRPNSVKYFEFVN</sequence>
<gene>
    <name evidence="9" type="ORF">CHIRRI_LOCUS9339</name>
</gene>
<keyword evidence="3 8" id="KW-0812">Transmembrane</keyword>
<proteinExistence type="predicted"/>
<dbReference type="InterPro" id="IPR052192">
    <property type="entry name" value="Insect_Ionotropic_Sensory_Rcpt"/>
</dbReference>
<dbReference type="AlphaFoldDB" id="A0A9N9RWW8"/>
<evidence type="ECO:0000256" key="4">
    <source>
        <dbReference type="ARBA" id="ARBA00022989"/>
    </source>
</evidence>
<feature type="transmembrane region" description="Helical" evidence="8">
    <location>
        <begin position="326"/>
        <end position="345"/>
    </location>
</feature>
<dbReference type="Proteomes" id="UP001153620">
    <property type="component" value="Chromosome 3"/>
</dbReference>
<accession>A0A9N9RWW8</accession>
<keyword evidence="6" id="KW-0675">Receptor</keyword>
<dbReference type="Gene3D" id="3.40.190.10">
    <property type="entry name" value="Periplasmic binding protein-like II"/>
    <property type="match status" value="1"/>
</dbReference>
<evidence type="ECO:0000313" key="9">
    <source>
        <dbReference type="EMBL" id="CAG9806483.1"/>
    </source>
</evidence>
<evidence type="ECO:0000256" key="6">
    <source>
        <dbReference type="ARBA" id="ARBA00023170"/>
    </source>
</evidence>
<dbReference type="PANTHER" id="PTHR42643">
    <property type="entry name" value="IONOTROPIC RECEPTOR 20A-RELATED"/>
    <property type="match status" value="1"/>
</dbReference>
<reference evidence="9" key="2">
    <citation type="submission" date="2022-10" db="EMBL/GenBank/DDBJ databases">
        <authorList>
            <consortium name="ENA_rothamsted_submissions"/>
            <consortium name="culmorum"/>
            <person name="King R."/>
        </authorList>
    </citation>
    <scope>NUCLEOTIDE SEQUENCE</scope>
</reference>
<evidence type="ECO:0000256" key="1">
    <source>
        <dbReference type="ARBA" id="ARBA00004651"/>
    </source>
</evidence>
<evidence type="ECO:0000256" key="8">
    <source>
        <dbReference type="SAM" id="Phobius"/>
    </source>
</evidence>
<feature type="transmembrane region" description="Helical" evidence="8">
    <location>
        <begin position="391"/>
        <end position="410"/>
    </location>
</feature>
<evidence type="ECO:0000313" key="10">
    <source>
        <dbReference type="Proteomes" id="UP001153620"/>
    </source>
</evidence>
<comment type="subcellular location">
    <subcellularLocation>
        <location evidence="1">Cell membrane</location>
        <topology evidence="1">Multi-pass membrane protein</topology>
    </subcellularLocation>
</comment>
<keyword evidence="7" id="KW-0325">Glycoprotein</keyword>
<evidence type="ECO:0000256" key="7">
    <source>
        <dbReference type="ARBA" id="ARBA00023180"/>
    </source>
</evidence>
<protein>
    <recommendedName>
        <fullName evidence="11">Ionotropic receptor</fullName>
    </recommendedName>
</protein>
<name>A0A9N9RWW8_9DIPT</name>
<keyword evidence="2" id="KW-1003">Cell membrane</keyword>
<keyword evidence="10" id="KW-1185">Reference proteome</keyword>
<evidence type="ECO:0000256" key="5">
    <source>
        <dbReference type="ARBA" id="ARBA00023136"/>
    </source>
</evidence>
<feature type="transmembrane region" description="Helical" evidence="8">
    <location>
        <begin position="598"/>
        <end position="616"/>
    </location>
</feature>
<dbReference type="OrthoDB" id="8195814at2759"/>
<evidence type="ECO:0008006" key="11">
    <source>
        <dbReference type="Google" id="ProtNLM"/>
    </source>
</evidence>
<dbReference type="SUPFAM" id="SSF53850">
    <property type="entry name" value="Periplasmic binding protein-like II"/>
    <property type="match status" value="1"/>
</dbReference>
<feature type="transmembrane region" description="Helical" evidence="8">
    <location>
        <begin position="366"/>
        <end position="385"/>
    </location>
</feature>
<keyword evidence="5 8" id="KW-0472">Membrane</keyword>
<reference evidence="9" key="1">
    <citation type="submission" date="2022-01" db="EMBL/GenBank/DDBJ databases">
        <authorList>
            <person name="King R."/>
        </authorList>
    </citation>
    <scope>NUCLEOTIDE SEQUENCE</scope>
</reference>
<keyword evidence="4 8" id="KW-1133">Transmembrane helix</keyword>
<evidence type="ECO:0000256" key="3">
    <source>
        <dbReference type="ARBA" id="ARBA00022692"/>
    </source>
</evidence>
<evidence type="ECO:0000256" key="2">
    <source>
        <dbReference type="ARBA" id="ARBA00022475"/>
    </source>
</evidence>
<dbReference type="GO" id="GO:0005886">
    <property type="term" value="C:plasma membrane"/>
    <property type="evidence" value="ECO:0007669"/>
    <property type="project" value="UniProtKB-SubCell"/>
</dbReference>
<dbReference type="EMBL" id="OU895879">
    <property type="protein sequence ID" value="CAG9806483.1"/>
    <property type="molecule type" value="Genomic_DNA"/>
</dbReference>
<organism evidence="9 10">
    <name type="scientific">Chironomus riparius</name>
    <dbReference type="NCBI Taxonomy" id="315576"/>
    <lineage>
        <taxon>Eukaryota</taxon>
        <taxon>Metazoa</taxon>
        <taxon>Ecdysozoa</taxon>
        <taxon>Arthropoda</taxon>
        <taxon>Hexapoda</taxon>
        <taxon>Insecta</taxon>
        <taxon>Pterygota</taxon>
        <taxon>Neoptera</taxon>
        <taxon>Endopterygota</taxon>
        <taxon>Diptera</taxon>
        <taxon>Nematocera</taxon>
        <taxon>Chironomoidea</taxon>
        <taxon>Chironomidae</taxon>
        <taxon>Chironominae</taxon>
        <taxon>Chironomus</taxon>
    </lineage>
</organism>
<dbReference type="PANTHER" id="PTHR42643:SF30">
    <property type="entry name" value="IONOTROPIC RECEPTOR 40A-RELATED"/>
    <property type="match status" value="1"/>
</dbReference>